<dbReference type="RefSeq" id="WP_145057364.1">
    <property type="nucleotide sequence ID" value="NZ_CP036263.1"/>
</dbReference>
<evidence type="ECO:0000256" key="1">
    <source>
        <dbReference type="ARBA" id="ARBA00023125"/>
    </source>
</evidence>
<dbReference type="Pfam" id="PF00239">
    <property type="entry name" value="Resolvase"/>
    <property type="match status" value="1"/>
</dbReference>
<dbReference type="Gene3D" id="3.90.1750.20">
    <property type="entry name" value="Putative Large Serine Recombinase, Chain B, Domain 2"/>
    <property type="match status" value="1"/>
</dbReference>
<gene>
    <name evidence="4" type="ORF">HG15A2_04460</name>
</gene>
<accession>A0A517MQM7</accession>
<dbReference type="Proteomes" id="UP000319852">
    <property type="component" value="Chromosome"/>
</dbReference>
<evidence type="ECO:0000259" key="3">
    <source>
        <dbReference type="SMART" id="SM00857"/>
    </source>
</evidence>
<name>A0A517MQM7_9BACT</name>
<keyword evidence="5" id="KW-1185">Reference proteome</keyword>
<evidence type="ECO:0000313" key="5">
    <source>
        <dbReference type="Proteomes" id="UP000319852"/>
    </source>
</evidence>
<protein>
    <recommendedName>
        <fullName evidence="3">Resolvase/invertase-type recombinase catalytic domain-containing protein</fullName>
    </recommendedName>
</protein>
<keyword evidence="2" id="KW-0233">DNA recombination</keyword>
<dbReference type="EMBL" id="CP036263">
    <property type="protein sequence ID" value="QDS97186.1"/>
    <property type="molecule type" value="Genomic_DNA"/>
</dbReference>
<evidence type="ECO:0000313" key="4">
    <source>
        <dbReference type="EMBL" id="QDS97186.1"/>
    </source>
</evidence>
<evidence type="ECO:0000256" key="2">
    <source>
        <dbReference type="ARBA" id="ARBA00023172"/>
    </source>
</evidence>
<reference evidence="4 5" key="1">
    <citation type="submission" date="2019-02" db="EMBL/GenBank/DDBJ databases">
        <title>Deep-cultivation of Planctomycetes and their phenomic and genomic characterization uncovers novel biology.</title>
        <authorList>
            <person name="Wiegand S."/>
            <person name="Jogler M."/>
            <person name="Boedeker C."/>
            <person name="Pinto D."/>
            <person name="Vollmers J."/>
            <person name="Rivas-Marin E."/>
            <person name="Kohn T."/>
            <person name="Peeters S.H."/>
            <person name="Heuer A."/>
            <person name="Rast P."/>
            <person name="Oberbeckmann S."/>
            <person name="Bunk B."/>
            <person name="Jeske O."/>
            <person name="Meyerdierks A."/>
            <person name="Storesund J.E."/>
            <person name="Kallscheuer N."/>
            <person name="Luecker S."/>
            <person name="Lage O.M."/>
            <person name="Pohl T."/>
            <person name="Merkel B.J."/>
            <person name="Hornburger P."/>
            <person name="Mueller R.-W."/>
            <person name="Bruemmer F."/>
            <person name="Labrenz M."/>
            <person name="Spormann A.M."/>
            <person name="Op den Camp H."/>
            <person name="Overmann J."/>
            <person name="Amann R."/>
            <person name="Jetten M.S.M."/>
            <person name="Mascher T."/>
            <person name="Medema M.H."/>
            <person name="Devos D.P."/>
            <person name="Kaster A.-K."/>
            <person name="Ovreas L."/>
            <person name="Rohde M."/>
            <person name="Galperin M.Y."/>
            <person name="Jogler C."/>
        </authorList>
    </citation>
    <scope>NUCLEOTIDE SEQUENCE [LARGE SCALE GENOMIC DNA]</scope>
    <source>
        <strain evidence="4 5">HG15A2</strain>
    </source>
</reference>
<feature type="domain" description="Resolvase/invertase-type recombinase catalytic" evidence="3">
    <location>
        <begin position="18"/>
        <end position="167"/>
    </location>
</feature>
<dbReference type="PANTHER" id="PTHR30461:SF2">
    <property type="entry name" value="SERINE RECOMBINASE PINE-RELATED"/>
    <property type="match status" value="1"/>
</dbReference>
<sequence length="252" mass="28861">MMFLDPPLAPKNGHTLQVITICRASSPGEGKQDIRSLGDQEQLLRQWLEEHYKEPTEITVFADSGSGERLDRQETIDAHSAIETGRFDLVLAEDLGRIMRRTQALDFCENAEDYSTRVISLNDSDDSGREGWRMSAFFAAMRHELYKADTGKRIRRTLRNRFESGGVVQTVIFGYIKPPGTEDDSQLQKDPEAETIYDEWFTRLENGETFSAIADWLNENEVPTGPHSRRSTWFHTWGHVTPTYTLEQSEAR</sequence>
<dbReference type="SUPFAM" id="SSF53041">
    <property type="entry name" value="Resolvase-like"/>
    <property type="match status" value="1"/>
</dbReference>
<dbReference type="GO" id="GO:0000150">
    <property type="term" value="F:DNA strand exchange activity"/>
    <property type="evidence" value="ECO:0007669"/>
    <property type="project" value="InterPro"/>
</dbReference>
<dbReference type="InterPro" id="IPR050639">
    <property type="entry name" value="SSR_resolvase"/>
</dbReference>
<dbReference type="KEGG" id="amob:HG15A2_04460"/>
<organism evidence="4 5">
    <name type="scientific">Adhaeretor mobilis</name>
    <dbReference type="NCBI Taxonomy" id="1930276"/>
    <lineage>
        <taxon>Bacteria</taxon>
        <taxon>Pseudomonadati</taxon>
        <taxon>Planctomycetota</taxon>
        <taxon>Planctomycetia</taxon>
        <taxon>Pirellulales</taxon>
        <taxon>Lacipirellulaceae</taxon>
        <taxon>Adhaeretor</taxon>
    </lineage>
</organism>
<dbReference type="InterPro" id="IPR038109">
    <property type="entry name" value="DNA_bind_recomb_sf"/>
</dbReference>
<dbReference type="OrthoDB" id="210736at2"/>
<dbReference type="GO" id="GO:0003677">
    <property type="term" value="F:DNA binding"/>
    <property type="evidence" value="ECO:0007669"/>
    <property type="project" value="UniProtKB-KW"/>
</dbReference>
<dbReference type="InterPro" id="IPR006119">
    <property type="entry name" value="Resolv_N"/>
</dbReference>
<proteinExistence type="predicted"/>
<dbReference type="Gene3D" id="3.40.50.1390">
    <property type="entry name" value="Resolvase, N-terminal catalytic domain"/>
    <property type="match status" value="1"/>
</dbReference>
<dbReference type="InterPro" id="IPR036162">
    <property type="entry name" value="Resolvase-like_N_sf"/>
</dbReference>
<dbReference type="CDD" id="cd00338">
    <property type="entry name" value="Ser_Recombinase"/>
    <property type="match status" value="1"/>
</dbReference>
<dbReference type="PANTHER" id="PTHR30461">
    <property type="entry name" value="DNA-INVERTASE FROM LAMBDOID PROPHAGE"/>
    <property type="match status" value="1"/>
</dbReference>
<dbReference type="AlphaFoldDB" id="A0A517MQM7"/>
<keyword evidence="1" id="KW-0238">DNA-binding</keyword>
<dbReference type="SMART" id="SM00857">
    <property type="entry name" value="Resolvase"/>
    <property type="match status" value="1"/>
</dbReference>